<keyword evidence="2" id="KW-1185">Reference proteome</keyword>
<comment type="caution">
    <text evidence="1">The sequence shown here is derived from an EMBL/GenBank/DDBJ whole genome shotgun (WGS) entry which is preliminary data.</text>
</comment>
<protein>
    <submittedName>
        <fullName evidence="1">Uncharacterized protein</fullName>
    </submittedName>
</protein>
<name>A0ABX4E8U9_9BACI</name>
<accession>A0ABX4E8U9</accession>
<sequence>MVEVIGNRHHLTDKKPFPVRSARLSATSFIFISQNGKTIIQFEDAHYIRNEWFFFYITKDE</sequence>
<gene>
    <name evidence="1" type="ORF">B1B05_10960</name>
</gene>
<dbReference type="Proteomes" id="UP000215545">
    <property type="component" value="Unassembled WGS sequence"/>
</dbReference>
<organism evidence="1 2">
    <name type="scientific">Domibacillus enclensis</name>
    <dbReference type="NCBI Taxonomy" id="1017273"/>
    <lineage>
        <taxon>Bacteria</taxon>
        <taxon>Bacillati</taxon>
        <taxon>Bacillota</taxon>
        <taxon>Bacilli</taxon>
        <taxon>Bacillales</taxon>
        <taxon>Bacillaceae</taxon>
        <taxon>Domibacillus</taxon>
    </lineage>
</organism>
<dbReference type="EMBL" id="MWSK01000004">
    <property type="protein sequence ID" value="OXS78107.1"/>
    <property type="molecule type" value="Genomic_DNA"/>
</dbReference>
<evidence type="ECO:0000313" key="2">
    <source>
        <dbReference type="Proteomes" id="UP000215545"/>
    </source>
</evidence>
<reference evidence="2" key="1">
    <citation type="submission" date="2017-03" db="EMBL/GenBank/DDBJ databases">
        <title>Bacillus sp. V-88(T) DSM27956, whole genome shotgun sequencing project.</title>
        <authorList>
            <person name="Dastager S.G."/>
            <person name="Neurgaonkar P.S."/>
            <person name="Dharne M.S."/>
        </authorList>
    </citation>
    <scope>NUCLEOTIDE SEQUENCE [LARGE SCALE GENOMIC DNA]</scope>
    <source>
        <strain evidence="2">DSM 25145</strain>
    </source>
</reference>
<evidence type="ECO:0000313" key="1">
    <source>
        <dbReference type="EMBL" id="OXS78107.1"/>
    </source>
</evidence>
<proteinExistence type="predicted"/>